<proteinExistence type="predicted"/>
<sequence length="435" mass="49121">MMKAKSFSSASVPMFDHFKSPRSSVNSTQGGFVTEARNVYEDMTAVFQEWRRRRLARKSSRKNETKGATMPPEENMTRTPKYQALLQSMRARVSSMTYKVDISALDLASRQKQDKKTDSIRSTEYCSQISVPKRTPVTSKLVQPTPVRRHLDLPVKIKEERTVASGATAPVVWPSVPCRKMWRLWFRKYPKTGTGPLRFVASGSVDKKNMASRLNALVMNKLVDIALANSLAASEDAIGDMDDDERFMGVFDAAFEILLHHNPEGNLDTVSADTESIYHGMPTTSVAAEMTAKALTSYRTFQWPDKLWYRVPRGWDFPLLTTCRTMWLYWFRGDAKQRVGPFRSITLSELTNATSKRAKTKVTALMKDILAMAQDVGYLECIIVQLPVAKLLEAFDLAFSKWLRKLPGTLGWNDGTMPCDVACGLMREVSKPSRI</sequence>
<protein>
    <submittedName>
        <fullName evidence="2">Uncharacterized protein</fullName>
    </submittedName>
</protein>
<organism evidence="2 3">
    <name type="scientific">Aphanomyces euteiches</name>
    <dbReference type="NCBI Taxonomy" id="100861"/>
    <lineage>
        <taxon>Eukaryota</taxon>
        <taxon>Sar</taxon>
        <taxon>Stramenopiles</taxon>
        <taxon>Oomycota</taxon>
        <taxon>Saprolegniomycetes</taxon>
        <taxon>Saprolegniales</taxon>
        <taxon>Verrucalvaceae</taxon>
        <taxon>Aphanomyces</taxon>
    </lineage>
</organism>
<dbReference type="Proteomes" id="UP000481153">
    <property type="component" value="Unassembled WGS sequence"/>
</dbReference>
<name>A0A6G0WSK2_9STRA</name>
<reference evidence="2 3" key="1">
    <citation type="submission" date="2019-07" db="EMBL/GenBank/DDBJ databases">
        <title>Genomics analysis of Aphanomyces spp. identifies a new class of oomycete effector associated with host adaptation.</title>
        <authorList>
            <person name="Gaulin E."/>
        </authorList>
    </citation>
    <scope>NUCLEOTIDE SEQUENCE [LARGE SCALE GENOMIC DNA]</scope>
    <source>
        <strain evidence="2 3">ATCC 201684</strain>
    </source>
</reference>
<dbReference type="EMBL" id="VJMJ01000154">
    <property type="protein sequence ID" value="KAF0730428.1"/>
    <property type="molecule type" value="Genomic_DNA"/>
</dbReference>
<dbReference type="AlphaFoldDB" id="A0A6G0WSK2"/>
<feature type="region of interest" description="Disordered" evidence="1">
    <location>
        <begin position="55"/>
        <end position="76"/>
    </location>
</feature>
<evidence type="ECO:0000256" key="1">
    <source>
        <dbReference type="SAM" id="MobiDB-lite"/>
    </source>
</evidence>
<evidence type="ECO:0000313" key="3">
    <source>
        <dbReference type="Proteomes" id="UP000481153"/>
    </source>
</evidence>
<evidence type="ECO:0000313" key="2">
    <source>
        <dbReference type="EMBL" id="KAF0730428.1"/>
    </source>
</evidence>
<keyword evidence="3" id="KW-1185">Reference proteome</keyword>
<comment type="caution">
    <text evidence="2">The sequence shown here is derived from an EMBL/GenBank/DDBJ whole genome shotgun (WGS) entry which is preliminary data.</text>
</comment>
<dbReference type="VEuPathDB" id="FungiDB:AeMF1_015960"/>
<gene>
    <name evidence="2" type="ORF">Ae201684_012128</name>
</gene>
<accession>A0A6G0WSK2</accession>